<dbReference type="GO" id="GO:0016020">
    <property type="term" value="C:membrane"/>
    <property type="evidence" value="ECO:0007669"/>
    <property type="project" value="UniProtKB-SubCell"/>
</dbReference>
<evidence type="ECO:0000313" key="13">
    <source>
        <dbReference type="Proteomes" id="UP000728032"/>
    </source>
</evidence>
<dbReference type="InterPro" id="IPR017452">
    <property type="entry name" value="GPCR_Rhodpsn_7TM"/>
</dbReference>
<evidence type="ECO:0000256" key="9">
    <source>
        <dbReference type="RuleBase" id="RU000688"/>
    </source>
</evidence>
<dbReference type="AlphaFoldDB" id="A0A7R9MI18"/>
<dbReference type="OrthoDB" id="6506432at2759"/>
<keyword evidence="3 9" id="KW-0812">Transmembrane</keyword>
<evidence type="ECO:0000256" key="10">
    <source>
        <dbReference type="SAM" id="Phobius"/>
    </source>
</evidence>
<dbReference type="InterPro" id="IPR000276">
    <property type="entry name" value="GPCR_Rhodpsn"/>
</dbReference>
<dbReference type="EMBL" id="OC935373">
    <property type="protein sequence ID" value="CAD7660537.1"/>
    <property type="molecule type" value="Genomic_DNA"/>
</dbReference>
<dbReference type="Pfam" id="PF00001">
    <property type="entry name" value="7tm_1"/>
    <property type="match status" value="1"/>
</dbReference>
<dbReference type="SUPFAM" id="SSF81321">
    <property type="entry name" value="Family A G protein-coupled receptor-like"/>
    <property type="match status" value="1"/>
</dbReference>
<gene>
    <name evidence="12" type="ORF">ONB1V03_LOCUS17103</name>
</gene>
<evidence type="ECO:0000256" key="5">
    <source>
        <dbReference type="ARBA" id="ARBA00023040"/>
    </source>
</evidence>
<evidence type="ECO:0000256" key="6">
    <source>
        <dbReference type="ARBA" id="ARBA00023136"/>
    </source>
</evidence>
<feature type="transmembrane region" description="Helical" evidence="10">
    <location>
        <begin position="69"/>
        <end position="89"/>
    </location>
</feature>
<feature type="non-terminal residue" evidence="12">
    <location>
        <position position="1"/>
    </location>
</feature>
<keyword evidence="5 9" id="KW-0297">G-protein coupled receptor</keyword>
<organism evidence="12">
    <name type="scientific">Oppiella nova</name>
    <dbReference type="NCBI Taxonomy" id="334625"/>
    <lineage>
        <taxon>Eukaryota</taxon>
        <taxon>Metazoa</taxon>
        <taxon>Ecdysozoa</taxon>
        <taxon>Arthropoda</taxon>
        <taxon>Chelicerata</taxon>
        <taxon>Arachnida</taxon>
        <taxon>Acari</taxon>
        <taxon>Acariformes</taxon>
        <taxon>Sarcoptiformes</taxon>
        <taxon>Oribatida</taxon>
        <taxon>Brachypylina</taxon>
        <taxon>Oppioidea</taxon>
        <taxon>Oppiidae</taxon>
        <taxon>Oppiella</taxon>
    </lineage>
</organism>
<dbReference type="Gene3D" id="1.20.1070.10">
    <property type="entry name" value="Rhodopsin 7-helix transmembrane proteins"/>
    <property type="match status" value="1"/>
</dbReference>
<evidence type="ECO:0000256" key="4">
    <source>
        <dbReference type="ARBA" id="ARBA00022989"/>
    </source>
</evidence>
<comment type="similarity">
    <text evidence="2 9">Belongs to the G-protein coupled receptor 1 family.</text>
</comment>
<evidence type="ECO:0000256" key="8">
    <source>
        <dbReference type="ARBA" id="ARBA00023224"/>
    </source>
</evidence>
<evidence type="ECO:0000256" key="2">
    <source>
        <dbReference type="ARBA" id="ARBA00010663"/>
    </source>
</evidence>
<evidence type="ECO:0000256" key="3">
    <source>
        <dbReference type="ARBA" id="ARBA00022692"/>
    </source>
</evidence>
<dbReference type="PRINTS" id="PR00237">
    <property type="entry name" value="GPCRRHODOPSN"/>
</dbReference>
<keyword evidence="7 9" id="KW-0675">Receptor</keyword>
<dbReference type="PANTHER" id="PTHR24235:SF29">
    <property type="entry name" value="GH23382P"/>
    <property type="match status" value="1"/>
</dbReference>
<dbReference type="EMBL" id="CAJPVJ010020548">
    <property type="protein sequence ID" value="CAG2177675.1"/>
    <property type="molecule type" value="Genomic_DNA"/>
</dbReference>
<keyword evidence="4 10" id="KW-1133">Transmembrane helix</keyword>
<evidence type="ECO:0000259" key="11">
    <source>
        <dbReference type="PROSITE" id="PS50262"/>
    </source>
</evidence>
<keyword evidence="13" id="KW-1185">Reference proteome</keyword>
<proteinExistence type="inferred from homology"/>
<evidence type="ECO:0000256" key="7">
    <source>
        <dbReference type="ARBA" id="ARBA00023170"/>
    </source>
</evidence>
<evidence type="ECO:0000313" key="12">
    <source>
        <dbReference type="EMBL" id="CAD7660537.1"/>
    </source>
</evidence>
<dbReference type="GO" id="GO:0004930">
    <property type="term" value="F:G protein-coupled receptor activity"/>
    <property type="evidence" value="ECO:0007669"/>
    <property type="project" value="UniProtKB-KW"/>
</dbReference>
<dbReference type="PANTHER" id="PTHR24235">
    <property type="entry name" value="NEUROPEPTIDE Y RECEPTOR"/>
    <property type="match status" value="1"/>
</dbReference>
<comment type="subcellular location">
    <subcellularLocation>
        <location evidence="1">Membrane</location>
        <topology evidence="1">Multi-pass membrane protein</topology>
    </subcellularLocation>
</comment>
<accession>A0A7R9MI18</accession>
<dbReference type="Proteomes" id="UP000728032">
    <property type="component" value="Unassembled WGS sequence"/>
</dbReference>
<feature type="domain" description="G-protein coupled receptors family 1 profile" evidence="11">
    <location>
        <begin position="1"/>
        <end position="173"/>
    </location>
</feature>
<evidence type="ECO:0000256" key="1">
    <source>
        <dbReference type="ARBA" id="ARBA00004141"/>
    </source>
</evidence>
<reference evidence="12" key="1">
    <citation type="submission" date="2020-11" db="EMBL/GenBank/DDBJ databases">
        <authorList>
            <person name="Tran Van P."/>
        </authorList>
    </citation>
    <scope>NUCLEOTIDE SEQUENCE</scope>
</reference>
<sequence>MTIFNIPFTVVDILTTDWIFGQLFCILVPFIQACCVYVSAFTMLVIAINRWRSIYETKYKHRNPNGAGICSKLVVVISMIWLLAAIHSLPHTIFNGVISMDTPNRQTVRRCRTVSPEAVPDIQLWITIITFATQYVIPLSISAIVYIRIGFTIASLGNVCSVVSEEQRTELSY</sequence>
<feature type="transmembrane region" description="Helical" evidence="10">
    <location>
        <begin position="20"/>
        <end position="48"/>
    </location>
</feature>
<dbReference type="PROSITE" id="PS50262">
    <property type="entry name" value="G_PROTEIN_RECEP_F1_2"/>
    <property type="match status" value="1"/>
</dbReference>
<dbReference type="PROSITE" id="PS00237">
    <property type="entry name" value="G_PROTEIN_RECEP_F1_1"/>
    <property type="match status" value="1"/>
</dbReference>
<name>A0A7R9MI18_9ACAR</name>
<keyword evidence="6 10" id="KW-0472">Membrane</keyword>
<feature type="transmembrane region" description="Helical" evidence="10">
    <location>
        <begin position="122"/>
        <end position="147"/>
    </location>
</feature>
<protein>
    <recommendedName>
        <fullName evidence="11">G-protein coupled receptors family 1 profile domain-containing protein</fullName>
    </recommendedName>
</protein>
<keyword evidence="8 9" id="KW-0807">Transducer</keyword>